<dbReference type="InterPro" id="IPR036237">
    <property type="entry name" value="Xyl_isomerase-like_sf"/>
</dbReference>
<dbReference type="Pfam" id="PF01261">
    <property type="entry name" value="AP_endonuc_2"/>
    <property type="match status" value="1"/>
</dbReference>
<name>A0ABT3DPI3_9BACI</name>
<feature type="domain" description="Xylose isomerase-like TIM barrel" evidence="1">
    <location>
        <begin position="45"/>
        <end position="258"/>
    </location>
</feature>
<dbReference type="InterPro" id="IPR013022">
    <property type="entry name" value="Xyl_isomerase-like_TIM-brl"/>
</dbReference>
<gene>
    <name evidence="2" type="ORF">OIH86_25250</name>
</gene>
<dbReference type="Gene3D" id="3.20.20.150">
    <property type="entry name" value="Divalent-metal-dependent TIM barrel enzymes"/>
    <property type="match status" value="1"/>
</dbReference>
<evidence type="ECO:0000259" key="1">
    <source>
        <dbReference type="Pfam" id="PF01261"/>
    </source>
</evidence>
<dbReference type="PANTHER" id="PTHR12110:SF41">
    <property type="entry name" value="INOSOSE DEHYDRATASE"/>
    <property type="match status" value="1"/>
</dbReference>
<evidence type="ECO:0000313" key="2">
    <source>
        <dbReference type="EMBL" id="MCV9888970.1"/>
    </source>
</evidence>
<organism evidence="2 3">
    <name type="scientific">Metabacillus halosaccharovorans</name>
    <dbReference type="NCBI Taxonomy" id="930124"/>
    <lineage>
        <taxon>Bacteria</taxon>
        <taxon>Bacillati</taxon>
        <taxon>Bacillota</taxon>
        <taxon>Bacilli</taxon>
        <taxon>Bacillales</taxon>
        <taxon>Bacillaceae</taxon>
        <taxon>Metabacillus</taxon>
    </lineage>
</organism>
<dbReference type="GO" id="GO:0016853">
    <property type="term" value="F:isomerase activity"/>
    <property type="evidence" value="ECO:0007669"/>
    <property type="project" value="UniProtKB-KW"/>
</dbReference>
<accession>A0ABT3DPI3</accession>
<dbReference type="SUPFAM" id="SSF51658">
    <property type="entry name" value="Xylose isomerase-like"/>
    <property type="match status" value="1"/>
</dbReference>
<protein>
    <submittedName>
        <fullName evidence="2">Sugar phosphate isomerase/epimerase</fullName>
    </submittedName>
</protein>
<dbReference type="PANTHER" id="PTHR12110">
    <property type="entry name" value="HYDROXYPYRUVATE ISOMERASE"/>
    <property type="match status" value="1"/>
</dbReference>
<keyword evidence="3" id="KW-1185">Reference proteome</keyword>
<dbReference type="RefSeq" id="WP_264144969.1">
    <property type="nucleotide sequence ID" value="NZ_JAOYEY010000052.1"/>
</dbReference>
<comment type="caution">
    <text evidence="2">The sequence shown here is derived from an EMBL/GenBank/DDBJ whole genome shotgun (WGS) entry which is preliminary data.</text>
</comment>
<proteinExistence type="predicted"/>
<reference evidence="2 3" key="1">
    <citation type="submission" date="2022-10" db="EMBL/GenBank/DDBJ databases">
        <title>Draft genome assembly of moderately radiation resistant bacterium Metabacillus halosaccharovorans.</title>
        <authorList>
            <person name="Pal S."/>
            <person name="Gopinathan A."/>
        </authorList>
    </citation>
    <scope>NUCLEOTIDE SEQUENCE [LARGE SCALE GENOMIC DNA]</scope>
    <source>
        <strain evidence="2 3">VITHBRA001</strain>
    </source>
</reference>
<sequence length="272" mass="30592">MIIGFQSANYFARATNYQTSMDFWGDAERKVIENFSLAEFDRICRDIHEAGFDHMELWMGHAFPKFMTPDLAGELKAIWEKHGLSVYSYSCSLGNPVRHPRWTKLCFETARMLGINLITSGISKEAAPVIYGLCKEYEMRVAVENHPEKHPDEIKAIIGDYSDLLGTAVDTGWYATQGFSAPEALRLLKDSLIHVHLKDVNEVGKHNPVALGSGIANIEACIDALKEIKYDQSLSIEQESASYDPTKDCTVALKWVRESLDKKVIETNSVEL</sequence>
<dbReference type="EMBL" id="JAOYEY010000052">
    <property type="protein sequence ID" value="MCV9888970.1"/>
    <property type="molecule type" value="Genomic_DNA"/>
</dbReference>
<evidence type="ECO:0000313" key="3">
    <source>
        <dbReference type="Proteomes" id="UP001526147"/>
    </source>
</evidence>
<dbReference type="InterPro" id="IPR050312">
    <property type="entry name" value="IolE/XylAMocC-like"/>
</dbReference>
<dbReference type="Proteomes" id="UP001526147">
    <property type="component" value="Unassembled WGS sequence"/>
</dbReference>
<keyword evidence="2" id="KW-0413">Isomerase</keyword>